<dbReference type="SUPFAM" id="SSF52540">
    <property type="entry name" value="P-loop containing nucleoside triphosphate hydrolases"/>
    <property type="match status" value="1"/>
</dbReference>
<evidence type="ECO:0008006" key="3">
    <source>
        <dbReference type="Google" id="ProtNLM"/>
    </source>
</evidence>
<organism evidence="1 2">
    <name type="scientific">Actinopolymorpha pittospori</name>
    <dbReference type="NCBI Taxonomy" id="648752"/>
    <lineage>
        <taxon>Bacteria</taxon>
        <taxon>Bacillati</taxon>
        <taxon>Actinomycetota</taxon>
        <taxon>Actinomycetes</taxon>
        <taxon>Propionibacteriales</taxon>
        <taxon>Actinopolymorphaceae</taxon>
        <taxon>Actinopolymorpha</taxon>
    </lineage>
</organism>
<evidence type="ECO:0000313" key="2">
    <source>
        <dbReference type="Proteomes" id="UP000638648"/>
    </source>
</evidence>
<dbReference type="Gene3D" id="3.40.50.300">
    <property type="entry name" value="P-loop containing nucleotide triphosphate hydrolases"/>
    <property type="match status" value="1"/>
</dbReference>
<accession>A0A927MR69</accession>
<dbReference type="Proteomes" id="UP000638648">
    <property type="component" value="Unassembled WGS sequence"/>
</dbReference>
<dbReference type="AlphaFoldDB" id="A0A927MR69"/>
<reference evidence="1" key="1">
    <citation type="submission" date="2020-10" db="EMBL/GenBank/DDBJ databases">
        <title>Sequencing the genomes of 1000 actinobacteria strains.</title>
        <authorList>
            <person name="Klenk H.-P."/>
        </authorList>
    </citation>
    <scope>NUCLEOTIDE SEQUENCE</scope>
    <source>
        <strain evidence="1">DSM 45354</strain>
    </source>
</reference>
<keyword evidence="2" id="KW-1185">Reference proteome</keyword>
<comment type="caution">
    <text evidence="1">The sequence shown here is derived from an EMBL/GenBank/DDBJ whole genome shotgun (WGS) entry which is preliminary data.</text>
</comment>
<gene>
    <name evidence="1" type="ORF">HEB94_000576</name>
</gene>
<dbReference type="RefSeq" id="WP_192748469.1">
    <property type="nucleotide sequence ID" value="NZ_BAABJL010000266.1"/>
</dbReference>
<dbReference type="EMBL" id="JADBEM010000001">
    <property type="protein sequence ID" value="MBE1603728.1"/>
    <property type="molecule type" value="Genomic_DNA"/>
</dbReference>
<evidence type="ECO:0000313" key="1">
    <source>
        <dbReference type="EMBL" id="MBE1603728.1"/>
    </source>
</evidence>
<sequence length="240" mass="26301">MDGAETRALGVMSQGELHALALALFLPRATADTSPFQFILLDNPIQAMDPAKVDGFVDVLAGLAQDRQVIVMSHDDRLPEAGRRKVKGAQIFEVVRGEKSQVAITSSVDPAGRYLDDAFALIKDPDVPGDVRDRVLPVLCRMAVEAAARDLLWGRRIGDGASRQDIEAAWNAATTPYRRIALALRDDRKADLKGWFEARGWREEARKVIGTGVHAGLRHDPLTAVRHVERLVKELQAGAL</sequence>
<name>A0A927MR69_9ACTN</name>
<dbReference type="InterPro" id="IPR027417">
    <property type="entry name" value="P-loop_NTPase"/>
</dbReference>
<protein>
    <recommendedName>
        <fullName evidence="3">AAA domain-containing protein</fullName>
    </recommendedName>
</protein>
<proteinExistence type="predicted"/>